<evidence type="ECO:0000313" key="2">
    <source>
        <dbReference type="EMBL" id="OGC47280.1"/>
    </source>
</evidence>
<reference evidence="2 3" key="1">
    <citation type="journal article" date="2016" name="Nat. Commun.">
        <title>Thousands of microbial genomes shed light on interconnected biogeochemical processes in an aquifer system.</title>
        <authorList>
            <person name="Anantharaman K."/>
            <person name="Brown C.T."/>
            <person name="Hug L.A."/>
            <person name="Sharon I."/>
            <person name="Castelle C.J."/>
            <person name="Probst A.J."/>
            <person name="Thomas B.C."/>
            <person name="Singh A."/>
            <person name="Wilkins M.J."/>
            <person name="Karaoz U."/>
            <person name="Brodie E.L."/>
            <person name="Williams K.H."/>
            <person name="Hubbard S.S."/>
            <person name="Banfield J.F."/>
        </authorList>
    </citation>
    <scope>NUCLEOTIDE SEQUENCE [LARGE SCALE GENOMIC DNA]</scope>
</reference>
<evidence type="ECO:0000313" key="3">
    <source>
        <dbReference type="Proteomes" id="UP000176444"/>
    </source>
</evidence>
<sequence length="164" mass="19386">MYNLNWKFIKRFAVSFELYSLLFGIFLIIVNPFVFDRYFLVLIPLAMFLFLRLSDYKINPKMIIIFILLEGFISFDFSSEFISRQNKIWELGNYASEKFDVDKNLIRADHAWNSFHNVNLNDYEYQILFGDAACKSCNNLIIGPFESGKFLTKSKIVLIKNEKL</sequence>
<keyword evidence="1" id="KW-0472">Membrane</keyword>
<dbReference type="EMBL" id="MEUX01000021">
    <property type="protein sequence ID" value="OGC47280.1"/>
    <property type="molecule type" value="Genomic_DNA"/>
</dbReference>
<feature type="transmembrane region" description="Helical" evidence="1">
    <location>
        <begin position="37"/>
        <end position="54"/>
    </location>
</feature>
<dbReference type="AlphaFoldDB" id="A0A1F4UR58"/>
<organism evidence="2 3">
    <name type="scientific">candidate division WWE3 bacterium RIFCSPHIGHO2_01_FULL_35_17</name>
    <dbReference type="NCBI Taxonomy" id="1802614"/>
    <lineage>
        <taxon>Bacteria</taxon>
        <taxon>Katanobacteria</taxon>
    </lineage>
</organism>
<protein>
    <submittedName>
        <fullName evidence="2">Uncharacterized protein</fullName>
    </submittedName>
</protein>
<keyword evidence="1" id="KW-0812">Transmembrane</keyword>
<evidence type="ECO:0000256" key="1">
    <source>
        <dbReference type="SAM" id="Phobius"/>
    </source>
</evidence>
<keyword evidence="1" id="KW-1133">Transmembrane helix</keyword>
<comment type="caution">
    <text evidence="2">The sequence shown here is derived from an EMBL/GenBank/DDBJ whole genome shotgun (WGS) entry which is preliminary data.</text>
</comment>
<gene>
    <name evidence="2" type="ORF">A2713_02470</name>
</gene>
<proteinExistence type="predicted"/>
<accession>A0A1F4UR58</accession>
<name>A0A1F4UR58_UNCKA</name>
<dbReference type="Proteomes" id="UP000176444">
    <property type="component" value="Unassembled WGS sequence"/>
</dbReference>
<feature type="transmembrane region" description="Helical" evidence="1">
    <location>
        <begin position="12"/>
        <end position="31"/>
    </location>
</feature>